<evidence type="ECO:0000256" key="5">
    <source>
        <dbReference type="ARBA" id="ARBA00023136"/>
    </source>
</evidence>
<dbReference type="GO" id="GO:0160198">
    <property type="term" value="F:polyprenal reductase activity"/>
    <property type="evidence" value="ECO:0007669"/>
    <property type="project" value="UniProtKB-EC"/>
</dbReference>
<dbReference type="GO" id="GO:0003865">
    <property type="term" value="F:3-oxo-5-alpha-steroid 4-dehydrogenase activity"/>
    <property type="evidence" value="ECO:0007669"/>
    <property type="project" value="TreeGrafter"/>
</dbReference>
<dbReference type="STRING" id="74649.A0A2P6PQ63"/>
<keyword evidence="3 6" id="KW-0812">Transmembrane</keyword>
<evidence type="ECO:0000256" key="3">
    <source>
        <dbReference type="ARBA" id="ARBA00022692"/>
    </source>
</evidence>
<sequence>MEVGLVGLLRTAWIASILPTLLASVPCSGLNSFYERLMVFAKRGKIMQSSSQKFSVPQKFFSYFYIAAIVWTTLLLVTTWMYACNVVPFENHSTGGSHIISVWRSVFLLLLMEVQVLRRLFETLYVFNYSSSARMHILGYLTSYIFYTVAPLSLCCNHALEVYKFSLNGVADFLFKGNTSMLEYDRLEFMSPLLKLGWLQWTGAAIFFWGWIYQRNCHKILGSLRKNREQNDAYMIPYGDWFEIVSSPHYLAEIVSLFLPLHA</sequence>
<dbReference type="PANTHER" id="PTHR14624:SF0">
    <property type="entry name" value="POLYPRENOL REDUCTASE"/>
    <property type="match status" value="1"/>
</dbReference>
<feature type="transmembrane region" description="Helical" evidence="6">
    <location>
        <begin position="196"/>
        <end position="213"/>
    </location>
</feature>
<comment type="caution">
    <text evidence="8">The sequence shown here is derived from an EMBL/GenBank/DDBJ whole genome shotgun (WGS) entry which is preliminary data.</text>
</comment>
<dbReference type="EMBL" id="PDCK01000044">
    <property type="protein sequence ID" value="PRQ24068.1"/>
    <property type="molecule type" value="Genomic_DNA"/>
</dbReference>
<dbReference type="InterPro" id="IPR039698">
    <property type="entry name" value="Dfg10/SRD5A3"/>
</dbReference>
<feature type="transmembrane region" description="Helical" evidence="6">
    <location>
        <begin position="60"/>
        <end position="83"/>
    </location>
</feature>
<feature type="transmembrane region" description="Helical" evidence="6">
    <location>
        <begin position="137"/>
        <end position="160"/>
    </location>
</feature>
<feature type="domain" description="3-oxo-5-alpha-steroid 4-dehydrogenase C-terminal" evidence="7">
    <location>
        <begin position="200"/>
        <end position="256"/>
    </location>
</feature>
<comment type="pathway">
    <text evidence="2">Protein modification; protein glycosylation.</text>
</comment>
<dbReference type="UniPathway" id="UPA00378"/>
<dbReference type="Proteomes" id="UP000238479">
    <property type="component" value="Chromosome 6"/>
</dbReference>
<evidence type="ECO:0000313" key="9">
    <source>
        <dbReference type="Proteomes" id="UP000238479"/>
    </source>
</evidence>
<feature type="transmembrane region" description="Helical" evidence="6">
    <location>
        <begin position="12"/>
        <end position="34"/>
    </location>
</feature>
<dbReference type="Gramene" id="PRQ24068">
    <property type="protein sequence ID" value="PRQ24068"/>
    <property type="gene ID" value="RchiOBHm_Chr6g0268321"/>
</dbReference>
<proteinExistence type="predicted"/>
<dbReference type="GO" id="GO:0016095">
    <property type="term" value="P:polyprenol catabolic process"/>
    <property type="evidence" value="ECO:0007669"/>
    <property type="project" value="TreeGrafter"/>
</dbReference>
<dbReference type="AlphaFoldDB" id="A0A2P6PQ63"/>
<dbReference type="PROSITE" id="PS50244">
    <property type="entry name" value="S5A_REDUCTASE"/>
    <property type="match status" value="1"/>
</dbReference>
<dbReference type="InterPro" id="IPR001104">
    <property type="entry name" value="3-oxo-5_a-steroid_4-DH_C"/>
</dbReference>
<dbReference type="GO" id="GO:0006488">
    <property type="term" value="P:dolichol-linked oligosaccharide biosynthetic process"/>
    <property type="evidence" value="ECO:0007669"/>
    <property type="project" value="InterPro"/>
</dbReference>
<reference evidence="8 9" key="1">
    <citation type="journal article" date="2018" name="Nat. Genet.">
        <title>The Rosa genome provides new insights in the design of modern roses.</title>
        <authorList>
            <person name="Bendahmane M."/>
        </authorList>
    </citation>
    <scope>NUCLEOTIDE SEQUENCE [LARGE SCALE GENOMIC DNA]</scope>
    <source>
        <strain evidence="9">cv. Old Blush</strain>
    </source>
</reference>
<organism evidence="8 9">
    <name type="scientific">Rosa chinensis</name>
    <name type="common">China rose</name>
    <dbReference type="NCBI Taxonomy" id="74649"/>
    <lineage>
        <taxon>Eukaryota</taxon>
        <taxon>Viridiplantae</taxon>
        <taxon>Streptophyta</taxon>
        <taxon>Embryophyta</taxon>
        <taxon>Tracheophyta</taxon>
        <taxon>Spermatophyta</taxon>
        <taxon>Magnoliopsida</taxon>
        <taxon>eudicotyledons</taxon>
        <taxon>Gunneridae</taxon>
        <taxon>Pentapetalae</taxon>
        <taxon>rosids</taxon>
        <taxon>fabids</taxon>
        <taxon>Rosales</taxon>
        <taxon>Rosaceae</taxon>
        <taxon>Rosoideae</taxon>
        <taxon>Rosoideae incertae sedis</taxon>
        <taxon>Rosa</taxon>
    </lineage>
</organism>
<evidence type="ECO:0000256" key="4">
    <source>
        <dbReference type="ARBA" id="ARBA00022989"/>
    </source>
</evidence>
<accession>A0A2P6PQ63</accession>
<evidence type="ECO:0000256" key="1">
    <source>
        <dbReference type="ARBA" id="ARBA00004127"/>
    </source>
</evidence>
<comment type="subcellular location">
    <subcellularLocation>
        <location evidence="1">Endomembrane system</location>
        <topology evidence="1">Multi-pass membrane protein</topology>
    </subcellularLocation>
</comment>
<evidence type="ECO:0000256" key="2">
    <source>
        <dbReference type="ARBA" id="ARBA00004922"/>
    </source>
</evidence>
<dbReference type="Pfam" id="PF02544">
    <property type="entry name" value="Steroid_dh"/>
    <property type="match status" value="1"/>
</dbReference>
<dbReference type="PANTHER" id="PTHR14624">
    <property type="entry name" value="DFG10 PROTEIN"/>
    <property type="match status" value="1"/>
</dbReference>
<dbReference type="EC" id="1.3.1.94" evidence="8"/>
<evidence type="ECO:0000313" key="8">
    <source>
        <dbReference type="EMBL" id="PRQ24068.1"/>
    </source>
</evidence>
<evidence type="ECO:0000259" key="7">
    <source>
        <dbReference type="Pfam" id="PF02544"/>
    </source>
</evidence>
<dbReference type="GO" id="GO:0005783">
    <property type="term" value="C:endoplasmic reticulum"/>
    <property type="evidence" value="ECO:0007669"/>
    <property type="project" value="TreeGrafter"/>
</dbReference>
<keyword evidence="5 6" id="KW-0472">Membrane</keyword>
<name>A0A2P6PQ63_ROSCH</name>
<dbReference type="OMA" id="MEVGIVW"/>
<keyword evidence="4 6" id="KW-1133">Transmembrane helix</keyword>
<feature type="transmembrane region" description="Helical" evidence="6">
    <location>
        <begin position="95"/>
        <end position="116"/>
    </location>
</feature>
<gene>
    <name evidence="8" type="ORF">RchiOBHm_Chr6g0268321</name>
</gene>
<evidence type="ECO:0000256" key="6">
    <source>
        <dbReference type="SAM" id="Phobius"/>
    </source>
</evidence>
<keyword evidence="9" id="KW-1185">Reference proteome</keyword>
<keyword evidence="8" id="KW-0560">Oxidoreductase</keyword>
<protein>
    <submittedName>
        <fullName evidence="8">Putative polyprenol reductase</fullName>
        <ecNumber evidence="8">1.3.1.94</ecNumber>
    </submittedName>
</protein>